<comment type="caution">
    <text evidence="1">The sequence shown here is derived from an EMBL/GenBank/DDBJ whole genome shotgun (WGS) entry which is preliminary data.</text>
</comment>
<evidence type="ECO:0000313" key="1">
    <source>
        <dbReference type="EMBL" id="CAK6961055.1"/>
    </source>
</evidence>
<name>A0AAV1NPE0_SCOSC</name>
<accession>A0AAV1NPE0</accession>
<organism evidence="1 2">
    <name type="scientific">Scomber scombrus</name>
    <name type="common">Atlantic mackerel</name>
    <name type="synonym">Scomber vernalis</name>
    <dbReference type="NCBI Taxonomy" id="13677"/>
    <lineage>
        <taxon>Eukaryota</taxon>
        <taxon>Metazoa</taxon>
        <taxon>Chordata</taxon>
        <taxon>Craniata</taxon>
        <taxon>Vertebrata</taxon>
        <taxon>Euteleostomi</taxon>
        <taxon>Actinopterygii</taxon>
        <taxon>Neopterygii</taxon>
        <taxon>Teleostei</taxon>
        <taxon>Neoteleostei</taxon>
        <taxon>Acanthomorphata</taxon>
        <taxon>Pelagiaria</taxon>
        <taxon>Scombriformes</taxon>
        <taxon>Scombridae</taxon>
        <taxon>Scomber</taxon>
    </lineage>
</organism>
<protein>
    <submittedName>
        <fullName evidence="1">Unnamed protein product</fullName>
    </submittedName>
</protein>
<sequence>MDSDTGNVQAMAGSLSKNMWTYRENSFKLEDNSEFNLHRLDFGNRMVHRGKRENIALLLDDSVDSVSSQDLKDLATFWECGLGVISIEIQHQLEHLGQRWASVGTWSDQPTKRLMTKSVLIHYEYGNQYEVELWVKKGLHVDMSTFVRECVLVLRFLPVPLLSLPLLSLALSAPPPPFPPNIIESTGGSSRYMYSRLLCGHHDNRHEFDMALTSSCSCFTVKTLTLKRDSMEVLLAGFYSETAAQCQLLPLKLAIESCLMKELLVTASRLKASDTHCSYSKSYINQLDSMASSRSELSSVEGPGKDWDCSITVGFGTLRASEVILGLVFMEPIDMWSLSLAAAELALGYPQLPRDYKYDMMSSFSCLHQTGLGQADL</sequence>
<gene>
    <name evidence="1" type="ORF">FSCOSCO3_A021313</name>
</gene>
<dbReference type="EMBL" id="CAWUFR010000048">
    <property type="protein sequence ID" value="CAK6961055.1"/>
    <property type="molecule type" value="Genomic_DNA"/>
</dbReference>
<dbReference type="Gene3D" id="1.10.510.10">
    <property type="entry name" value="Transferase(Phosphotransferase) domain 1"/>
    <property type="match status" value="1"/>
</dbReference>
<proteinExistence type="predicted"/>
<keyword evidence="2" id="KW-1185">Reference proteome</keyword>
<dbReference type="AlphaFoldDB" id="A0AAV1NPE0"/>
<dbReference type="Proteomes" id="UP001314229">
    <property type="component" value="Unassembled WGS sequence"/>
</dbReference>
<evidence type="ECO:0000313" key="2">
    <source>
        <dbReference type="Proteomes" id="UP001314229"/>
    </source>
</evidence>
<reference evidence="1 2" key="1">
    <citation type="submission" date="2024-01" db="EMBL/GenBank/DDBJ databases">
        <authorList>
            <person name="Alioto T."/>
            <person name="Alioto T."/>
            <person name="Gomez Garrido J."/>
        </authorList>
    </citation>
    <scope>NUCLEOTIDE SEQUENCE [LARGE SCALE GENOMIC DNA]</scope>
</reference>